<dbReference type="Pfam" id="PF01630">
    <property type="entry name" value="Glyco_hydro_56"/>
    <property type="match status" value="1"/>
</dbReference>
<evidence type="ECO:0000256" key="3">
    <source>
        <dbReference type="PIRNR" id="PIRNR038193"/>
    </source>
</evidence>
<dbReference type="SUPFAM" id="SSF51445">
    <property type="entry name" value="(Trans)glycosidases"/>
    <property type="match status" value="1"/>
</dbReference>
<proteinExistence type="inferred from homology"/>
<dbReference type="GO" id="GO:0004415">
    <property type="term" value="F:hyalurononglucosaminidase activity"/>
    <property type="evidence" value="ECO:0007669"/>
    <property type="project" value="UniProtKB-UniRule"/>
</dbReference>
<feature type="disulfide bond" evidence="5">
    <location>
        <begin position="191"/>
        <end position="203"/>
    </location>
</feature>
<keyword evidence="2 5" id="KW-1015">Disulfide bond</keyword>
<comment type="catalytic activity">
    <reaction evidence="6">
        <text>Random hydrolysis of (1-&gt;4)-linkages between N-acetyl-beta-D-glucosamine and D-glucuronate residues in hyaluronate.</text>
        <dbReference type="EC" id="3.2.1.35"/>
    </reaction>
</comment>
<dbReference type="PRINTS" id="PR00846">
    <property type="entry name" value="GLHYDRLASE56"/>
</dbReference>
<keyword evidence="8" id="KW-1185">Reference proteome</keyword>
<evidence type="ECO:0000313" key="10">
    <source>
        <dbReference type="WormBase" id="SRAE_2000096800"/>
    </source>
</evidence>
<dbReference type="GO" id="GO:0005975">
    <property type="term" value="P:carbohydrate metabolic process"/>
    <property type="evidence" value="ECO:0007669"/>
    <property type="project" value="UniProtKB-UniRule"/>
</dbReference>
<dbReference type="InterPro" id="IPR018155">
    <property type="entry name" value="Hyaluronidase"/>
</dbReference>
<dbReference type="GO" id="GO:0030214">
    <property type="term" value="P:hyaluronan catabolic process"/>
    <property type="evidence" value="ECO:0007669"/>
    <property type="project" value="TreeGrafter"/>
</dbReference>
<name>A0A090LDU4_STRRB</name>
<dbReference type="AlphaFoldDB" id="A0A090LDU4"/>
<dbReference type="PANTHER" id="PTHR11769:SF35">
    <property type="entry name" value="HYALURONIDASE"/>
    <property type="match status" value="1"/>
</dbReference>
<dbReference type="WormBase" id="SRAE_2000096800">
    <property type="protein sequence ID" value="SRP06554"/>
    <property type="gene ID" value="WBGene00261168"/>
</dbReference>
<sequence length="342" mass="40399">MLCTKTIFGDEIPSFYWNSFTENCKKINLTIPVEKYGIITNKDQKFQGENIVIFYEKNVGLYPYLKYINATHNEFINGGIPQNANISAHVKKLRNDINIIIPDPEFSGIAVIDVEEWRPTYDSNWSKKRIYRYESVQRVLTRFPYLNWNQASKIARKEFDEAAYNFLMVTLKECQIWRPLAKWGFYGFPICDESGLQRNSTFCYPTHNNELIPLLKHTDALYPTAYLYPGRPVETARLYVKDVLRETKRLNNLIIKEGYKKKEIYVYHKFELDPYNDVIEDIQFYDKATLDATYKQAIDFNINNIILWTTSKNIMKRCGYIKNYIETSLGPYIKKIIKSYIL</sequence>
<dbReference type="InterPro" id="IPR013785">
    <property type="entry name" value="Aldolase_TIM"/>
</dbReference>
<evidence type="ECO:0000256" key="1">
    <source>
        <dbReference type="ARBA" id="ARBA00008871"/>
    </source>
</evidence>
<dbReference type="PANTHER" id="PTHR11769">
    <property type="entry name" value="HYALURONIDASE"/>
    <property type="match status" value="1"/>
</dbReference>
<dbReference type="EMBL" id="LN609529">
    <property type="protein sequence ID" value="CEF66298.1"/>
    <property type="molecule type" value="Genomic_DNA"/>
</dbReference>
<feature type="active site" description="Proton donor" evidence="4">
    <location>
        <position position="115"/>
    </location>
</feature>
<dbReference type="InterPro" id="IPR017853">
    <property type="entry name" value="GH"/>
</dbReference>
<dbReference type="RefSeq" id="XP_024505498.1">
    <property type="nucleotide sequence ID" value="XM_024651864.1"/>
</dbReference>
<dbReference type="OrthoDB" id="5796153at2759"/>
<dbReference type="OMA" id="DKKNVYR"/>
<reference evidence="7 8" key="1">
    <citation type="submission" date="2014-09" db="EMBL/GenBank/DDBJ databases">
        <authorList>
            <person name="Martin A.A."/>
        </authorList>
    </citation>
    <scope>NUCLEOTIDE SEQUENCE</scope>
    <source>
        <strain evidence="8">ED321</strain>
        <strain evidence="7">ED321 Heterogonic</strain>
    </source>
</reference>
<keyword evidence="6" id="KW-0326">Glycosidase</keyword>
<evidence type="ECO:0000313" key="9">
    <source>
        <dbReference type="WBParaSite" id="SRAE_2000096800.1"/>
    </source>
</evidence>
<feature type="disulfide bond" evidence="5">
    <location>
        <begin position="24"/>
        <end position="318"/>
    </location>
</feature>
<dbReference type="GeneID" id="36378662"/>
<evidence type="ECO:0000313" key="7">
    <source>
        <dbReference type="EMBL" id="CEF66298.1"/>
    </source>
</evidence>
<dbReference type="STRING" id="34506.A0A090LDU4"/>
<dbReference type="WBParaSite" id="SRAE_2000096800.1">
    <property type="protein sequence ID" value="SRAE_2000096800.1"/>
    <property type="gene ID" value="WBGene00261168"/>
</dbReference>
<dbReference type="CTD" id="36378662"/>
<evidence type="ECO:0000256" key="5">
    <source>
        <dbReference type="PIRSR" id="PIRSR038193-3"/>
    </source>
</evidence>
<protein>
    <recommendedName>
        <fullName evidence="6">Hyaluronidase</fullName>
        <ecNumber evidence="6">3.2.1.35</ecNumber>
    </recommendedName>
</protein>
<dbReference type="EC" id="3.2.1.35" evidence="6"/>
<dbReference type="Proteomes" id="UP000035682">
    <property type="component" value="Unplaced"/>
</dbReference>
<comment type="similarity">
    <text evidence="1 3 6">Belongs to the glycosyl hydrolase 56 family.</text>
</comment>
<dbReference type="PIRSF" id="PIRSF038193">
    <property type="entry name" value="Hyaluronidase"/>
    <property type="match status" value="1"/>
</dbReference>
<evidence type="ECO:0000313" key="8">
    <source>
        <dbReference type="Proteomes" id="UP000035682"/>
    </source>
</evidence>
<accession>A0A090LDU4</accession>
<dbReference type="Gene3D" id="3.20.20.70">
    <property type="entry name" value="Aldolase class I"/>
    <property type="match status" value="1"/>
</dbReference>
<reference evidence="9" key="2">
    <citation type="submission" date="2020-12" db="UniProtKB">
        <authorList>
            <consortium name="WormBaseParasite"/>
        </authorList>
    </citation>
    <scope>IDENTIFICATION</scope>
</reference>
<evidence type="ECO:0000256" key="6">
    <source>
        <dbReference type="RuleBase" id="RU610713"/>
    </source>
</evidence>
<gene>
    <name evidence="7 9 10" type="ORF">SRAE_2000096800</name>
</gene>
<evidence type="ECO:0000256" key="4">
    <source>
        <dbReference type="PIRSR" id="PIRSR038193-1"/>
    </source>
</evidence>
<organism evidence="7">
    <name type="scientific">Strongyloides ratti</name>
    <name type="common">Parasitic roundworm</name>
    <dbReference type="NCBI Taxonomy" id="34506"/>
    <lineage>
        <taxon>Eukaryota</taxon>
        <taxon>Metazoa</taxon>
        <taxon>Ecdysozoa</taxon>
        <taxon>Nematoda</taxon>
        <taxon>Chromadorea</taxon>
        <taxon>Rhabditida</taxon>
        <taxon>Tylenchina</taxon>
        <taxon>Panagrolaimomorpha</taxon>
        <taxon>Strongyloidoidea</taxon>
        <taxon>Strongyloididae</taxon>
        <taxon>Strongyloides</taxon>
    </lineage>
</organism>
<evidence type="ECO:0000256" key="2">
    <source>
        <dbReference type="ARBA" id="ARBA00023157"/>
    </source>
</evidence>
<keyword evidence="6 7" id="KW-0378">Hydrolase</keyword>